<keyword evidence="2" id="KW-0732">Signal</keyword>
<dbReference type="Gene3D" id="2.50.20.20">
    <property type="match status" value="1"/>
</dbReference>
<name>A0A4P7ICN8_9ACTN</name>
<organism evidence="3 4">
    <name type="scientific">Nocardioides seonyuensis</name>
    <dbReference type="NCBI Taxonomy" id="2518371"/>
    <lineage>
        <taxon>Bacteria</taxon>
        <taxon>Bacillati</taxon>
        <taxon>Actinomycetota</taxon>
        <taxon>Actinomycetes</taxon>
        <taxon>Propionibacteriales</taxon>
        <taxon>Nocardioidaceae</taxon>
        <taxon>Nocardioides</taxon>
    </lineage>
</organism>
<keyword evidence="4" id="KW-1185">Reference proteome</keyword>
<proteinExistence type="predicted"/>
<evidence type="ECO:0008006" key="5">
    <source>
        <dbReference type="Google" id="ProtNLM"/>
    </source>
</evidence>
<dbReference type="AlphaFoldDB" id="A0A4P7ICN8"/>
<sequence length="282" mass="29951">MRVRTLSRRLGSTALVIALGLSVAACGSDGSDDNTPDGSDETSQTDTGEEAEGEELSELAAADFYPAVTAALKDAETFKYTATSTAAGAESTMTGEARYTDSGVEMRATSDGAQAMEMVMLDQVVYMKSPDMGMGDKWLKIDLKTAGDSLFGMLAKATDPEAMFKAMEAPKKVELLGQEEIDGVETNHYRVTIDPTNYMEAMGFPAEMATYMPKELVTDMWVDGDNLPRKYAQDVSTPAAGGQPASKSSTEGFYTDFGTDVEIEAPPASEVTDQIPGMPGAA</sequence>
<gene>
    <name evidence="3" type="ORF">EXE58_04825</name>
</gene>
<accession>A0A4P7ICN8</accession>
<evidence type="ECO:0000256" key="1">
    <source>
        <dbReference type="SAM" id="MobiDB-lite"/>
    </source>
</evidence>
<feature type="region of interest" description="Disordered" evidence="1">
    <location>
        <begin position="232"/>
        <end position="282"/>
    </location>
</feature>
<evidence type="ECO:0000313" key="4">
    <source>
        <dbReference type="Proteomes" id="UP000294853"/>
    </source>
</evidence>
<dbReference type="OrthoDB" id="3781094at2"/>
<dbReference type="RefSeq" id="WP_135266825.1">
    <property type="nucleotide sequence ID" value="NZ_CP038436.1"/>
</dbReference>
<dbReference type="KEGG" id="nsn:EXE58_04825"/>
<dbReference type="SUPFAM" id="SSF89392">
    <property type="entry name" value="Prokaryotic lipoproteins and lipoprotein localization factors"/>
    <property type="match status" value="1"/>
</dbReference>
<reference evidence="3 4" key="1">
    <citation type="submission" date="2019-03" db="EMBL/GenBank/DDBJ databases">
        <title>Three New Species of Nocardioides, Nocardioides euryhalodurans sp. nov., Nocardioides seonyuensis sp. nov. and Nocardioides eburneoflavus sp. nov. Iolated from Soil.</title>
        <authorList>
            <person name="Roh S.G."/>
            <person name="Lee C."/>
            <person name="Kim M.-K."/>
            <person name="Kim S.B."/>
        </authorList>
    </citation>
    <scope>NUCLEOTIDE SEQUENCE [LARGE SCALE GENOMIC DNA]</scope>
    <source>
        <strain evidence="3 4">MMS17-SY207-3</strain>
    </source>
</reference>
<feature type="signal peptide" evidence="2">
    <location>
        <begin position="1"/>
        <end position="27"/>
    </location>
</feature>
<evidence type="ECO:0000313" key="3">
    <source>
        <dbReference type="EMBL" id="QBX54856.1"/>
    </source>
</evidence>
<dbReference type="PROSITE" id="PS51257">
    <property type="entry name" value="PROKAR_LIPOPROTEIN"/>
    <property type="match status" value="1"/>
</dbReference>
<protein>
    <recommendedName>
        <fullName evidence="5">LppX_LprAFG lipoprotein</fullName>
    </recommendedName>
</protein>
<dbReference type="InterPro" id="IPR029046">
    <property type="entry name" value="LolA/LolB/LppX"/>
</dbReference>
<feature type="compositionally biased region" description="Acidic residues" evidence="1">
    <location>
        <begin position="30"/>
        <end position="40"/>
    </location>
</feature>
<feature type="chain" id="PRO_5039355906" description="LppX_LprAFG lipoprotein" evidence="2">
    <location>
        <begin position="28"/>
        <end position="282"/>
    </location>
</feature>
<feature type="region of interest" description="Disordered" evidence="1">
    <location>
        <begin position="28"/>
        <end position="53"/>
    </location>
</feature>
<dbReference type="Proteomes" id="UP000294853">
    <property type="component" value="Chromosome"/>
</dbReference>
<evidence type="ECO:0000256" key="2">
    <source>
        <dbReference type="SAM" id="SignalP"/>
    </source>
</evidence>
<dbReference type="EMBL" id="CP038436">
    <property type="protein sequence ID" value="QBX54856.1"/>
    <property type="molecule type" value="Genomic_DNA"/>
</dbReference>